<proteinExistence type="predicted"/>
<dbReference type="AlphaFoldDB" id="A0A183LHT2"/>
<organism evidence="1 2">
    <name type="scientific">Schistosoma margrebowiei</name>
    <dbReference type="NCBI Taxonomy" id="48269"/>
    <lineage>
        <taxon>Eukaryota</taxon>
        <taxon>Metazoa</taxon>
        <taxon>Spiralia</taxon>
        <taxon>Lophotrochozoa</taxon>
        <taxon>Platyhelminthes</taxon>
        <taxon>Trematoda</taxon>
        <taxon>Digenea</taxon>
        <taxon>Strigeidida</taxon>
        <taxon>Schistosomatoidea</taxon>
        <taxon>Schistosomatidae</taxon>
        <taxon>Schistosoma</taxon>
    </lineage>
</organism>
<dbReference type="Proteomes" id="UP000277204">
    <property type="component" value="Unassembled WGS sequence"/>
</dbReference>
<accession>A0A183LHT2</accession>
<evidence type="ECO:0000313" key="1">
    <source>
        <dbReference type="EMBL" id="VDO57851.1"/>
    </source>
</evidence>
<sequence length="115" mass="12657">MPLLTTIATTNLGTSNDRTMWEVGRDFQIAAENKIPQKCPPTTPTTSDTSFMFDRLISVHVFVNRISVKVTARHCKKKYNGIASSKILNPCSDPGLVIGHQVCPKNVSILGKRSN</sequence>
<gene>
    <name evidence="1" type="ORF">SMRZ_LOCUS3357</name>
</gene>
<evidence type="ECO:0000313" key="2">
    <source>
        <dbReference type="Proteomes" id="UP000277204"/>
    </source>
</evidence>
<name>A0A183LHT2_9TREM</name>
<keyword evidence="2" id="KW-1185">Reference proteome</keyword>
<dbReference type="EMBL" id="UZAI01000954">
    <property type="protein sequence ID" value="VDO57851.1"/>
    <property type="molecule type" value="Genomic_DNA"/>
</dbReference>
<reference evidence="1 2" key="1">
    <citation type="submission" date="2018-11" db="EMBL/GenBank/DDBJ databases">
        <authorList>
            <consortium name="Pathogen Informatics"/>
        </authorList>
    </citation>
    <scope>NUCLEOTIDE SEQUENCE [LARGE SCALE GENOMIC DNA]</scope>
    <source>
        <strain evidence="1 2">Zambia</strain>
    </source>
</reference>
<protein>
    <submittedName>
        <fullName evidence="1">Uncharacterized protein</fullName>
    </submittedName>
</protein>